<feature type="domain" description="ATP-cone" evidence="12">
    <location>
        <begin position="32"/>
        <end position="132"/>
    </location>
</feature>
<dbReference type="GO" id="GO:0004748">
    <property type="term" value="F:ribonucleoside-diphosphate reductase activity, thioredoxin disulfide as acceptor"/>
    <property type="evidence" value="ECO:0007669"/>
    <property type="project" value="UniProtKB-EC"/>
</dbReference>
<dbReference type="CDD" id="cd01679">
    <property type="entry name" value="RNR_I"/>
    <property type="match status" value="1"/>
</dbReference>
<dbReference type="Pfam" id="PF03477">
    <property type="entry name" value="ATP-cone"/>
    <property type="match status" value="2"/>
</dbReference>
<dbReference type="InterPro" id="IPR013346">
    <property type="entry name" value="NrdE_NrdA_C"/>
</dbReference>
<evidence type="ECO:0000256" key="4">
    <source>
        <dbReference type="ARBA" id="ARBA00022840"/>
    </source>
</evidence>
<dbReference type="Pfam" id="PF02867">
    <property type="entry name" value="Ribonuc_red_lgC"/>
    <property type="match status" value="1"/>
</dbReference>
<protein>
    <recommendedName>
        <fullName evidence="10">Ribonucleoside-diphosphate reductase</fullName>
        <ecNumber evidence="10">1.17.4.1</ecNumber>
    </recommendedName>
</protein>
<dbReference type="NCBIfam" id="NF005544">
    <property type="entry name" value="PRK07207.1"/>
    <property type="match status" value="1"/>
</dbReference>
<accession>A0A3M5R0F7</accession>
<evidence type="ECO:0000313" key="14">
    <source>
        <dbReference type="Proteomes" id="UP000274212"/>
    </source>
</evidence>
<feature type="compositionally biased region" description="Polar residues" evidence="11">
    <location>
        <begin position="1"/>
        <end position="25"/>
    </location>
</feature>
<feature type="region of interest" description="Disordered" evidence="11">
    <location>
        <begin position="922"/>
        <end position="956"/>
    </location>
</feature>
<dbReference type="AlphaFoldDB" id="A0A3M5R0F7"/>
<dbReference type="InterPro" id="IPR008926">
    <property type="entry name" value="RNR_R1-su_N"/>
</dbReference>
<dbReference type="PANTHER" id="PTHR11573">
    <property type="entry name" value="RIBONUCLEOSIDE-DIPHOSPHATE REDUCTASE LARGE CHAIN"/>
    <property type="match status" value="1"/>
</dbReference>
<dbReference type="InterPro" id="IPR005144">
    <property type="entry name" value="ATP-cone_dom"/>
</dbReference>
<gene>
    <name evidence="13" type="ORF">ALP36_03924</name>
</gene>
<comment type="similarity">
    <text evidence="1 10">Belongs to the ribonucleoside diphosphate reductase large chain family.</text>
</comment>
<dbReference type="EC" id="1.17.4.1" evidence="10"/>
<dbReference type="Pfam" id="PF00317">
    <property type="entry name" value="Ribonuc_red_lgN"/>
    <property type="match status" value="1"/>
</dbReference>
<keyword evidence="6 10" id="KW-0215">Deoxyribonucleotide synthesis</keyword>
<dbReference type="GO" id="GO:0005524">
    <property type="term" value="F:ATP binding"/>
    <property type="evidence" value="ECO:0007669"/>
    <property type="project" value="UniProtKB-UniRule"/>
</dbReference>
<dbReference type="PRINTS" id="PR01183">
    <property type="entry name" value="RIBORDTASEM1"/>
</dbReference>
<dbReference type="NCBIfam" id="TIGR02506">
    <property type="entry name" value="NrdE_NrdA"/>
    <property type="match status" value="1"/>
</dbReference>
<evidence type="ECO:0000256" key="1">
    <source>
        <dbReference type="ARBA" id="ARBA00010406"/>
    </source>
</evidence>
<dbReference type="FunFam" id="3.20.70.20:FF:000009">
    <property type="entry name" value="Ribonucleoside-diphosphate reductase"/>
    <property type="match status" value="1"/>
</dbReference>
<keyword evidence="3 9" id="KW-0547">Nucleotide-binding</keyword>
<dbReference type="EMBL" id="RBTT01000398">
    <property type="protein sequence ID" value="RMU02540.1"/>
    <property type="molecule type" value="Genomic_DNA"/>
</dbReference>
<evidence type="ECO:0000256" key="2">
    <source>
        <dbReference type="ARBA" id="ARBA00022533"/>
    </source>
</evidence>
<evidence type="ECO:0000259" key="12">
    <source>
        <dbReference type="PROSITE" id="PS51161"/>
    </source>
</evidence>
<evidence type="ECO:0000256" key="10">
    <source>
        <dbReference type="RuleBase" id="RU003410"/>
    </source>
</evidence>
<evidence type="ECO:0000256" key="9">
    <source>
        <dbReference type="PROSITE-ProRule" id="PRU00492"/>
    </source>
</evidence>
<sequence length="970" mass="107945">MQTDTTRENSPTGAPQASQAQQDLSATAPGQLRVIKRNGTVVPYTDDKITVAITKAFLAVEGGNAAASSRIHDTVARLTEQVSATFKRRMPSGGTIHIEEIQDQVELALMRAGEQKVARDYVIYRDSRAKERAGRAPEDQVQAHPSIRITLADGSFAPLDMGRLNTIVTEACEGLAEVDADLIQTETLKNLYDGVALKDVNTALVMTARTLVEREPNYSFVTARLLMDTLRAEGLGFLGVADSATHHEMADLYAKALPAYVATGIKFELLNPVLAEFDLEKLGRAINHERDQQFTYLGLQTLYDRYFIHKDGVRFELPQIFFMRVAMGLAIEEKAREDRAIEFYNLLSSFDYMSSTPTLFNAGTLRPQLSSCYLTTVPDDLSGIYHAIHDNAMLSKFAGGLGNDWTPVRALGSYIKGTNGKSQGVVPFLKVVNDTAVAVNQGGKRKGAVCAYLETWHMDIEEFIELRKNTGDDRRRTHDMNTANWIPDLFMKRVFDDGPWTLFSPSEVPDLHDLTGKAFQERYEYYEALTEYPGKVKLFKTIQAKDLWRKMLSMLFETGHPWLTFKDPCNLRSPQQHVGVVHSSNLCTEITLNTNKDEIAVCNLGSINLPNHIVNGKLDTHKLKRTIDVAVRMLDNVIDINYYSVPQARNSNLRHRPVGLGIMGFQDALYLQHIPYGSDAAVQFADSSMEAVSYYAIQASCDLADERGAYETFQGSLWSQGILPLDSQQILIEQRGQKYIDVDLKESLDWAPVRARVQKGIRNSNIMAIAPTATIANITGVSQSIEPTYQNLYVKSNLSGEFTVINPYLVRDLKARDLWDSVMINDLKYYDGSVQQIERIPQELKELYATAFEVDTKWIVDAASRRQKWIDQAQSLNLYIAGASGKKLDVTYRMAWYRGLKTTYYLRALAATSTEKSTVNTGKLNAVSSGGHGPDDSAITAPRPTEAAPAGPAPVPKACAIDEPDCEACQ</sequence>
<evidence type="ECO:0000256" key="5">
    <source>
        <dbReference type="ARBA" id="ARBA00023002"/>
    </source>
</evidence>
<proteinExistence type="inferred from homology"/>
<dbReference type="Gene3D" id="3.20.70.20">
    <property type="match status" value="1"/>
</dbReference>
<evidence type="ECO:0000256" key="3">
    <source>
        <dbReference type="ARBA" id="ARBA00022741"/>
    </source>
</evidence>
<dbReference type="InterPro" id="IPR000788">
    <property type="entry name" value="RNR_lg_C"/>
</dbReference>
<dbReference type="SUPFAM" id="SSF48168">
    <property type="entry name" value="R1 subunit of ribonucleotide reductase, N-terminal domain"/>
    <property type="match status" value="1"/>
</dbReference>
<evidence type="ECO:0000256" key="7">
    <source>
        <dbReference type="ARBA" id="ARBA00024942"/>
    </source>
</evidence>
<dbReference type="Proteomes" id="UP000274212">
    <property type="component" value="Unassembled WGS sequence"/>
</dbReference>
<organism evidence="13 14">
    <name type="scientific">Pseudomonas syringae pv. coriandricola</name>
    <dbReference type="NCBI Taxonomy" id="264453"/>
    <lineage>
        <taxon>Bacteria</taxon>
        <taxon>Pseudomonadati</taxon>
        <taxon>Pseudomonadota</taxon>
        <taxon>Gammaproteobacteria</taxon>
        <taxon>Pseudomonadales</taxon>
        <taxon>Pseudomonadaceae</taxon>
        <taxon>Pseudomonas</taxon>
    </lineage>
</organism>
<comment type="function">
    <text evidence="7 10">Provides the precursors necessary for DNA synthesis. Catalyzes the biosynthesis of deoxyribonucleotides from the corresponding ribonucleotides.</text>
</comment>
<feature type="domain" description="ATP-cone" evidence="12">
    <location>
        <begin position="147"/>
        <end position="236"/>
    </location>
</feature>
<dbReference type="RefSeq" id="WP_122286716.1">
    <property type="nucleotide sequence ID" value="NZ_RBRV01000253.1"/>
</dbReference>
<dbReference type="SUPFAM" id="SSF51998">
    <property type="entry name" value="PFL-like glycyl radical enzymes"/>
    <property type="match status" value="1"/>
</dbReference>
<feature type="region of interest" description="Disordered" evidence="11">
    <location>
        <begin position="1"/>
        <end position="27"/>
    </location>
</feature>
<evidence type="ECO:0000313" key="13">
    <source>
        <dbReference type="EMBL" id="RMU02540.1"/>
    </source>
</evidence>
<keyword evidence="4 9" id="KW-0067">ATP-binding</keyword>
<dbReference type="UniPathway" id="UPA00326"/>
<comment type="caution">
    <text evidence="13">The sequence shown here is derived from an EMBL/GenBank/DDBJ whole genome shotgun (WGS) entry which is preliminary data.</text>
</comment>
<keyword evidence="5 10" id="KW-0560">Oxidoreductase</keyword>
<evidence type="ECO:0000256" key="8">
    <source>
        <dbReference type="ARBA" id="ARBA00047754"/>
    </source>
</evidence>
<reference evidence="13 14" key="1">
    <citation type="submission" date="2018-08" db="EMBL/GenBank/DDBJ databases">
        <title>Recombination of ecologically and evolutionarily significant loci maintains genetic cohesion in the Pseudomonas syringae species complex.</title>
        <authorList>
            <person name="Dillon M."/>
            <person name="Thakur S."/>
            <person name="Almeida R.N.D."/>
            <person name="Weir B.S."/>
            <person name="Guttman D.S."/>
        </authorList>
    </citation>
    <scope>NUCLEOTIDE SEQUENCE [LARGE SCALE GENOMIC DNA]</scope>
    <source>
        <strain evidence="13 14">ICMP 9829</strain>
    </source>
</reference>
<evidence type="ECO:0000256" key="6">
    <source>
        <dbReference type="ARBA" id="ARBA00023116"/>
    </source>
</evidence>
<evidence type="ECO:0000256" key="11">
    <source>
        <dbReference type="SAM" id="MobiDB-lite"/>
    </source>
</evidence>
<keyword evidence="2" id="KW-0021">Allosteric enzyme</keyword>
<comment type="catalytic activity">
    <reaction evidence="8 10">
        <text>a 2'-deoxyribonucleoside 5'-diphosphate + [thioredoxin]-disulfide + H2O = a ribonucleoside 5'-diphosphate + [thioredoxin]-dithiol</text>
        <dbReference type="Rhea" id="RHEA:23252"/>
        <dbReference type="Rhea" id="RHEA-COMP:10698"/>
        <dbReference type="Rhea" id="RHEA-COMP:10700"/>
        <dbReference type="ChEBI" id="CHEBI:15377"/>
        <dbReference type="ChEBI" id="CHEBI:29950"/>
        <dbReference type="ChEBI" id="CHEBI:50058"/>
        <dbReference type="ChEBI" id="CHEBI:57930"/>
        <dbReference type="ChEBI" id="CHEBI:73316"/>
        <dbReference type="EC" id="1.17.4.1"/>
    </reaction>
</comment>
<feature type="compositionally biased region" description="Low complexity" evidence="11">
    <location>
        <begin position="938"/>
        <end position="950"/>
    </location>
</feature>
<dbReference type="GO" id="GO:0009263">
    <property type="term" value="P:deoxyribonucleotide biosynthetic process"/>
    <property type="evidence" value="ECO:0007669"/>
    <property type="project" value="UniProtKB-KW"/>
</dbReference>
<dbReference type="InterPro" id="IPR013509">
    <property type="entry name" value="RNR_lsu_N"/>
</dbReference>
<dbReference type="PROSITE" id="PS51161">
    <property type="entry name" value="ATP_CONE"/>
    <property type="match status" value="2"/>
</dbReference>
<dbReference type="PROSITE" id="PS00089">
    <property type="entry name" value="RIBORED_LARGE"/>
    <property type="match status" value="1"/>
</dbReference>
<name>A0A3M5R0F7_9PSED</name>
<dbReference type="GO" id="GO:0005971">
    <property type="term" value="C:ribonucleoside-diphosphate reductase complex"/>
    <property type="evidence" value="ECO:0007669"/>
    <property type="project" value="TreeGrafter"/>
</dbReference>
<dbReference type="PANTHER" id="PTHR11573:SF6">
    <property type="entry name" value="RIBONUCLEOSIDE-DIPHOSPHATE REDUCTASE LARGE SUBUNIT"/>
    <property type="match status" value="1"/>
</dbReference>
<dbReference type="InterPro" id="IPR039718">
    <property type="entry name" value="Rrm1"/>
</dbReference>